<organism evidence="16 17">
    <name type="scientific">Malassezia pachydermatis</name>
    <dbReference type="NCBI Taxonomy" id="77020"/>
    <lineage>
        <taxon>Eukaryota</taxon>
        <taxon>Fungi</taxon>
        <taxon>Dikarya</taxon>
        <taxon>Basidiomycota</taxon>
        <taxon>Ustilaginomycotina</taxon>
        <taxon>Malasseziomycetes</taxon>
        <taxon>Malasseziales</taxon>
        <taxon>Malasseziaceae</taxon>
        <taxon>Malassezia</taxon>
    </lineage>
</organism>
<dbReference type="GO" id="GO:0045131">
    <property type="term" value="F:pre-mRNA branch point binding"/>
    <property type="evidence" value="ECO:0007669"/>
    <property type="project" value="UniProtKB-UniRule"/>
</dbReference>
<feature type="region of interest" description="Disordered" evidence="14">
    <location>
        <begin position="113"/>
        <end position="141"/>
    </location>
</feature>
<keyword evidence="13" id="KW-0747">Spliceosome</keyword>
<dbReference type="GO" id="GO:0008270">
    <property type="term" value="F:zinc ion binding"/>
    <property type="evidence" value="ECO:0007669"/>
    <property type="project" value="UniProtKB-UniRule"/>
</dbReference>
<dbReference type="InterPro" id="IPR001878">
    <property type="entry name" value="Znf_CCHC"/>
</dbReference>
<keyword evidence="8 12" id="KW-0694">RNA-binding</keyword>
<reference evidence="16 17" key="1">
    <citation type="submission" date="2015-07" db="EMBL/GenBank/DDBJ databases">
        <title>Draft Genome Sequence of Malassezia furfur CBS1878 and Malassezia pachydermatis CBS1879.</title>
        <authorList>
            <person name="Triana S."/>
            <person name="Ohm R."/>
            <person name="Gonzalez A."/>
            <person name="DeCock H."/>
            <person name="Restrepo S."/>
            <person name="Celis A."/>
        </authorList>
    </citation>
    <scope>NUCLEOTIDE SEQUENCE [LARGE SCALE GENOMIC DNA]</scope>
    <source>
        <strain evidence="16 17">CBS 1879</strain>
    </source>
</reference>
<dbReference type="Proteomes" id="UP000037751">
    <property type="component" value="Unassembled WGS sequence"/>
</dbReference>
<feature type="region of interest" description="Disordered" evidence="14">
    <location>
        <begin position="160"/>
        <end position="183"/>
    </location>
</feature>
<dbReference type="GO" id="GO:0048024">
    <property type="term" value="P:regulation of mRNA splicing, via spliceosome"/>
    <property type="evidence" value="ECO:0007669"/>
    <property type="project" value="TreeGrafter"/>
</dbReference>
<evidence type="ECO:0000256" key="3">
    <source>
        <dbReference type="ARBA" id="ARBA00017984"/>
    </source>
</evidence>
<dbReference type="PANTHER" id="PTHR11208">
    <property type="entry name" value="RNA-BINDING PROTEIN RELATED"/>
    <property type="match status" value="1"/>
</dbReference>
<dbReference type="Gene3D" id="6.10.140.1790">
    <property type="match status" value="1"/>
</dbReference>
<keyword evidence="17" id="KW-1185">Reference proteome</keyword>
<evidence type="ECO:0000256" key="5">
    <source>
        <dbReference type="ARBA" id="ARBA00022723"/>
    </source>
</evidence>
<dbReference type="VEuPathDB" id="FungiDB:Malapachy_1425"/>
<dbReference type="AlphaFoldDB" id="A0A0M8MMH5"/>
<evidence type="ECO:0000256" key="4">
    <source>
        <dbReference type="ARBA" id="ARBA00022664"/>
    </source>
</evidence>
<dbReference type="EMBL" id="LGAV01000007">
    <property type="protein sequence ID" value="KOS13107.1"/>
    <property type="molecule type" value="Genomic_DNA"/>
</dbReference>
<dbReference type="InterPro" id="IPR004087">
    <property type="entry name" value="KH_dom"/>
</dbReference>
<comment type="caution">
    <text evidence="16">The sequence shown here is derived from an EMBL/GenBank/DDBJ whole genome shotgun (WGS) entry which is preliminary data.</text>
</comment>
<dbReference type="CDD" id="cd02395">
    <property type="entry name" value="KH-I_BBP"/>
    <property type="match status" value="1"/>
</dbReference>
<dbReference type="SUPFAM" id="SSF54791">
    <property type="entry name" value="Eukaryotic type KH-domain (KH-domain type I)"/>
    <property type="match status" value="1"/>
</dbReference>
<dbReference type="Gene3D" id="3.30.1370.10">
    <property type="entry name" value="K Homology domain, type 1"/>
    <property type="match status" value="1"/>
</dbReference>
<keyword evidence="4 13" id="KW-0507">mRNA processing</keyword>
<evidence type="ECO:0000256" key="9">
    <source>
        <dbReference type="ARBA" id="ARBA00023187"/>
    </source>
</evidence>
<dbReference type="SMART" id="SM00343">
    <property type="entry name" value="ZnF_C2HC"/>
    <property type="match status" value="2"/>
</dbReference>
<evidence type="ECO:0000256" key="8">
    <source>
        <dbReference type="ARBA" id="ARBA00022884"/>
    </source>
</evidence>
<evidence type="ECO:0000256" key="13">
    <source>
        <dbReference type="RuleBase" id="RU367126"/>
    </source>
</evidence>
<feature type="compositionally biased region" description="Basic and acidic residues" evidence="14">
    <location>
        <begin position="113"/>
        <end position="126"/>
    </location>
</feature>
<dbReference type="GeneID" id="28727804"/>
<dbReference type="RefSeq" id="XP_017990739.1">
    <property type="nucleotide sequence ID" value="XM_018135929.1"/>
</dbReference>
<keyword evidence="6 11" id="KW-0863">Zinc-finger</keyword>
<dbReference type="InterPro" id="IPR032570">
    <property type="entry name" value="SF1-HH"/>
</dbReference>
<evidence type="ECO:0000256" key="11">
    <source>
        <dbReference type="PROSITE-ProRule" id="PRU00047"/>
    </source>
</evidence>
<dbReference type="Pfam" id="PF00098">
    <property type="entry name" value="zf-CCHC"/>
    <property type="match status" value="2"/>
</dbReference>
<dbReference type="PROSITE" id="PS50158">
    <property type="entry name" value="ZF_CCHC"/>
    <property type="match status" value="2"/>
</dbReference>
<dbReference type="InterPro" id="IPR047086">
    <property type="entry name" value="SF1-HH_sf"/>
</dbReference>
<feature type="domain" description="CCHC-type" evidence="15">
    <location>
        <begin position="329"/>
        <end position="342"/>
    </location>
</feature>
<feature type="compositionally biased region" description="Basic and acidic residues" evidence="14">
    <location>
        <begin position="74"/>
        <end position="83"/>
    </location>
</feature>
<dbReference type="OrthoDB" id="6777263at2759"/>
<gene>
    <name evidence="16" type="ORF">Malapachy_1425</name>
</gene>
<dbReference type="SUPFAM" id="SSF57756">
    <property type="entry name" value="Retrovirus zinc finger-like domains"/>
    <property type="match status" value="1"/>
</dbReference>
<dbReference type="InterPro" id="IPR036875">
    <property type="entry name" value="Znf_CCHC_sf"/>
</dbReference>
<dbReference type="Gene3D" id="4.10.60.10">
    <property type="entry name" value="Zinc finger, CCHC-type"/>
    <property type="match status" value="1"/>
</dbReference>
<feature type="compositionally biased region" description="Basic and acidic residues" evidence="14">
    <location>
        <begin position="30"/>
        <end position="50"/>
    </location>
</feature>
<evidence type="ECO:0000313" key="16">
    <source>
        <dbReference type="EMBL" id="KOS13107.1"/>
    </source>
</evidence>
<proteinExistence type="inferred from homology"/>
<dbReference type="PANTHER" id="PTHR11208:SF45">
    <property type="entry name" value="SPLICING FACTOR 1"/>
    <property type="match status" value="1"/>
</dbReference>
<name>A0A0M8MMH5_9BASI</name>
<dbReference type="InterPro" id="IPR055256">
    <property type="entry name" value="KH_1_KHDC4/BBP-like"/>
</dbReference>
<accession>A0A0M8MMH5</accession>
<dbReference type="InterPro" id="IPR045071">
    <property type="entry name" value="BBP-like"/>
</dbReference>
<dbReference type="SMART" id="SM00322">
    <property type="entry name" value="KH"/>
    <property type="match status" value="1"/>
</dbReference>
<evidence type="ECO:0000256" key="7">
    <source>
        <dbReference type="ARBA" id="ARBA00022833"/>
    </source>
</evidence>
<evidence type="ECO:0000256" key="10">
    <source>
        <dbReference type="ARBA" id="ARBA00023242"/>
    </source>
</evidence>
<dbReference type="Pfam" id="PF16275">
    <property type="entry name" value="SF1-HH"/>
    <property type="match status" value="1"/>
</dbReference>
<dbReference type="STRING" id="77020.A0A0M8MMH5"/>
<keyword evidence="7 13" id="KW-0862">Zinc</keyword>
<dbReference type="Pfam" id="PF22675">
    <property type="entry name" value="KH-I_KHDC4-BBP"/>
    <property type="match status" value="1"/>
</dbReference>
<sequence length="529" mass="58536">MSWRSNAQRTGMNAQPLGQSRRWGGGGSGEYRDRGGYDRERDRNAPKRPYDYGAPRGGGEMPMSDGARKRRSRWGSESDRKDVSSAAISGNVSGQELDRYAIQVRLDEINRKLRTGDVIPPERERSPSPPPTYDSQGFRNNTREIRYRKKLEEERTQLVDRQMRLDPSYRPPQEYQGARRSGRPTEKVYLPVREFPEINFFGLLVGPRGNTLKKMESQSGAKIHIRGRGSVKHGKGSTEGEEEDMHCIVTADNERSIKHCIKLINEVVATAASTPETQNDHKRSQLRELAVLNGTLRDDENQICQNCGEKGHRKYECPQDRNWTTHIVCHKCGQSGHLARDCFSQRPYGSGTAAATIGAGGGSHVESEYATLMAELGERPGGHVQGGYLGVPGYAGPPTNEKGEKIPPWRDPAVWNASNGSRSNRDFMQDSVYAEQNWDATAANGYDAYAGYAATGEATEVATDGQRDYSAEWAAYYAAQAAAAQQQGEGDGAPARDYSKEWEEYYRQQALAQQQQAAAAGDNTEAAAS</sequence>
<comment type="function">
    <text evidence="13">Necessary for the splicing of pre-mRNA. Has a role in the recognition of the branch site (5'-UACUAAC-3'), the pyrimidine tract and the 3'-splice site at the 3'-end of introns.</text>
</comment>
<dbReference type="InterPro" id="IPR036612">
    <property type="entry name" value="KH_dom_type_1_sf"/>
</dbReference>
<evidence type="ECO:0000256" key="2">
    <source>
        <dbReference type="ARBA" id="ARBA00010382"/>
    </source>
</evidence>
<dbReference type="GO" id="GO:0005681">
    <property type="term" value="C:spliceosomal complex"/>
    <property type="evidence" value="ECO:0007669"/>
    <property type="project" value="UniProtKB-KW"/>
</dbReference>
<dbReference type="GO" id="GO:0003729">
    <property type="term" value="F:mRNA binding"/>
    <property type="evidence" value="ECO:0007669"/>
    <property type="project" value="TreeGrafter"/>
</dbReference>
<feature type="compositionally biased region" description="Polar residues" evidence="14">
    <location>
        <begin position="1"/>
        <end position="18"/>
    </location>
</feature>
<feature type="region of interest" description="Disordered" evidence="14">
    <location>
        <begin position="1"/>
        <end position="90"/>
    </location>
</feature>
<keyword evidence="5 13" id="KW-0479">Metal-binding</keyword>
<evidence type="ECO:0000256" key="12">
    <source>
        <dbReference type="PROSITE-ProRule" id="PRU00117"/>
    </source>
</evidence>
<evidence type="ECO:0000256" key="14">
    <source>
        <dbReference type="SAM" id="MobiDB-lite"/>
    </source>
</evidence>
<keyword evidence="9 13" id="KW-0508">mRNA splicing</keyword>
<comment type="subcellular location">
    <subcellularLocation>
        <location evidence="1 13">Nucleus</location>
    </subcellularLocation>
</comment>
<evidence type="ECO:0000256" key="6">
    <source>
        <dbReference type="ARBA" id="ARBA00022771"/>
    </source>
</evidence>
<feature type="domain" description="CCHC-type" evidence="15">
    <location>
        <begin position="304"/>
        <end position="319"/>
    </location>
</feature>
<evidence type="ECO:0000313" key="17">
    <source>
        <dbReference type="Proteomes" id="UP000037751"/>
    </source>
</evidence>
<keyword evidence="10 13" id="KW-0539">Nucleus</keyword>
<comment type="similarity">
    <text evidence="2 13">Belongs to the BBP/SF1 family.</text>
</comment>
<protein>
    <recommendedName>
        <fullName evidence="3 13">Branchpoint-bridging protein</fullName>
    </recommendedName>
</protein>
<dbReference type="PROSITE" id="PS50084">
    <property type="entry name" value="KH_TYPE_1"/>
    <property type="match status" value="1"/>
</dbReference>
<feature type="region of interest" description="Disordered" evidence="14">
    <location>
        <begin position="510"/>
        <end position="529"/>
    </location>
</feature>
<evidence type="ECO:0000256" key="1">
    <source>
        <dbReference type="ARBA" id="ARBA00004123"/>
    </source>
</evidence>
<evidence type="ECO:0000259" key="15">
    <source>
        <dbReference type="PROSITE" id="PS50158"/>
    </source>
</evidence>
<dbReference type="GO" id="GO:0000398">
    <property type="term" value="P:mRNA splicing, via spliceosome"/>
    <property type="evidence" value="ECO:0007669"/>
    <property type="project" value="UniProtKB-UniRule"/>
</dbReference>